<sequence length="60" mass="7262">MLEDMNYNAHEALIALANGWHQEYFPRWIRMDFFGLWDERVTPQHARVSLTQNSAEMFFE</sequence>
<accession>A0A5B0SDW7</accession>
<evidence type="ECO:0000313" key="1">
    <source>
        <dbReference type="EMBL" id="KAA1085609.1"/>
    </source>
</evidence>
<name>A0A5B0SDW7_PUCGR</name>
<dbReference type="EMBL" id="VSWC01000106">
    <property type="protein sequence ID" value="KAA1085609.1"/>
    <property type="molecule type" value="Genomic_DNA"/>
</dbReference>
<organism evidence="2 4">
    <name type="scientific">Puccinia graminis f. sp. tritici</name>
    <dbReference type="NCBI Taxonomy" id="56615"/>
    <lineage>
        <taxon>Eukaryota</taxon>
        <taxon>Fungi</taxon>
        <taxon>Dikarya</taxon>
        <taxon>Basidiomycota</taxon>
        <taxon>Pucciniomycotina</taxon>
        <taxon>Pucciniomycetes</taxon>
        <taxon>Pucciniales</taxon>
        <taxon>Pucciniaceae</taxon>
        <taxon>Puccinia</taxon>
    </lineage>
</organism>
<reference evidence="3 4" key="1">
    <citation type="submission" date="2019-05" db="EMBL/GenBank/DDBJ databases">
        <title>Emergence of the Ug99 lineage of the wheat stem rust pathogen through somatic hybridization.</title>
        <authorList>
            <person name="Li F."/>
            <person name="Upadhyaya N.M."/>
            <person name="Sperschneider J."/>
            <person name="Matny O."/>
            <person name="Nguyen-Phuc H."/>
            <person name="Mago R."/>
            <person name="Raley C."/>
            <person name="Miller M.E."/>
            <person name="Silverstein K.A.T."/>
            <person name="Henningsen E."/>
            <person name="Hirsch C.D."/>
            <person name="Visser B."/>
            <person name="Pretorius Z.A."/>
            <person name="Steffenson B.J."/>
            <person name="Schwessinger B."/>
            <person name="Dodds P.N."/>
            <person name="Figueroa M."/>
        </authorList>
    </citation>
    <scope>NUCLEOTIDE SEQUENCE [LARGE SCALE GENOMIC DNA]</scope>
    <source>
        <strain evidence="1">21-0</strain>
        <strain evidence="2 4">Ug99</strain>
    </source>
</reference>
<evidence type="ECO:0000313" key="4">
    <source>
        <dbReference type="Proteomes" id="UP000325313"/>
    </source>
</evidence>
<keyword evidence="3" id="KW-1185">Reference proteome</keyword>
<dbReference type="Proteomes" id="UP000325313">
    <property type="component" value="Unassembled WGS sequence"/>
</dbReference>
<gene>
    <name evidence="1" type="ORF">PGT21_012765</name>
    <name evidence="2" type="ORF">PGTUg99_022101</name>
</gene>
<evidence type="ECO:0000313" key="2">
    <source>
        <dbReference type="EMBL" id="KAA1136020.1"/>
    </source>
</evidence>
<dbReference type="Proteomes" id="UP000324748">
    <property type="component" value="Unassembled WGS sequence"/>
</dbReference>
<comment type="caution">
    <text evidence="2">The sequence shown here is derived from an EMBL/GenBank/DDBJ whole genome shotgun (WGS) entry which is preliminary data.</text>
</comment>
<dbReference type="AlphaFoldDB" id="A0A5B0SDW7"/>
<proteinExistence type="predicted"/>
<evidence type="ECO:0000313" key="3">
    <source>
        <dbReference type="Proteomes" id="UP000324748"/>
    </source>
</evidence>
<dbReference type="EMBL" id="VDEP01000036">
    <property type="protein sequence ID" value="KAA1136020.1"/>
    <property type="molecule type" value="Genomic_DNA"/>
</dbReference>
<protein>
    <submittedName>
        <fullName evidence="2">Uncharacterized protein</fullName>
    </submittedName>
</protein>